<reference evidence="1 2" key="1">
    <citation type="journal article" date="2019" name="Sci. Rep.">
        <title>Orb-weaving spider Araneus ventricosus genome elucidates the spidroin gene catalogue.</title>
        <authorList>
            <person name="Kono N."/>
            <person name="Nakamura H."/>
            <person name="Ohtoshi R."/>
            <person name="Moran D.A.P."/>
            <person name="Shinohara A."/>
            <person name="Yoshida Y."/>
            <person name="Fujiwara M."/>
            <person name="Mori M."/>
            <person name="Tomita M."/>
            <person name="Arakawa K."/>
        </authorList>
    </citation>
    <scope>NUCLEOTIDE SEQUENCE [LARGE SCALE GENOMIC DNA]</scope>
</reference>
<comment type="caution">
    <text evidence="1">The sequence shown here is derived from an EMBL/GenBank/DDBJ whole genome shotgun (WGS) entry which is preliminary data.</text>
</comment>
<keyword evidence="2" id="KW-1185">Reference proteome</keyword>
<protein>
    <submittedName>
        <fullName evidence="1">Uncharacterized protein</fullName>
    </submittedName>
</protein>
<gene>
    <name evidence="1" type="ORF">AVEN_12516_1</name>
</gene>
<evidence type="ECO:0000313" key="2">
    <source>
        <dbReference type="Proteomes" id="UP000499080"/>
    </source>
</evidence>
<dbReference type="AlphaFoldDB" id="A0A4Y2IM10"/>
<organism evidence="1 2">
    <name type="scientific">Araneus ventricosus</name>
    <name type="common">Orbweaver spider</name>
    <name type="synonym">Epeira ventricosa</name>
    <dbReference type="NCBI Taxonomy" id="182803"/>
    <lineage>
        <taxon>Eukaryota</taxon>
        <taxon>Metazoa</taxon>
        <taxon>Ecdysozoa</taxon>
        <taxon>Arthropoda</taxon>
        <taxon>Chelicerata</taxon>
        <taxon>Arachnida</taxon>
        <taxon>Araneae</taxon>
        <taxon>Araneomorphae</taxon>
        <taxon>Entelegynae</taxon>
        <taxon>Araneoidea</taxon>
        <taxon>Araneidae</taxon>
        <taxon>Araneus</taxon>
    </lineage>
</organism>
<proteinExistence type="predicted"/>
<name>A0A4Y2IM10_ARAVE</name>
<accession>A0A4Y2IM10</accession>
<dbReference type="EMBL" id="BGPR01002785">
    <property type="protein sequence ID" value="GBM78891.1"/>
    <property type="molecule type" value="Genomic_DNA"/>
</dbReference>
<dbReference type="Proteomes" id="UP000499080">
    <property type="component" value="Unassembled WGS sequence"/>
</dbReference>
<evidence type="ECO:0000313" key="1">
    <source>
        <dbReference type="EMBL" id="GBM78891.1"/>
    </source>
</evidence>
<sequence>MDLHIIHFELENKENFEPNPDSNFSLHQTCRKLALQICKLAVRLIRQECKLETSLQKRRSHHATNLQQVCDVKLIANIAKTEYRKNLGIELATYRFQSRRFNQPDKF</sequence>